<keyword evidence="1" id="KW-0472">Membrane</keyword>
<feature type="transmembrane region" description="Helical" evidence="1">
    <location>
        <begin position="39"/>
        <end position="60"/>
    </location>
</feature>
<reference evidence="2" key="2">
    <citation type="journal article" date="2015" name="Fish Shellfish Immunol.">
        <title>Early steps in the European eel (Anguilla anguilla)-Vibrio vulnificus interaction in the gills: Role of the RtxA13 toxin.</title>
        <authorList>
            <person name="Callol A."/>
            <person name="Pajuelo D."/>
            <person name="Ebbesson L."/>
            <person name="Teles M."/>
            <person name="MacKenzie S."/>
            <person name="Amaro C."/>
        </authorList>
    </citation>
    <scope>NUCLEOTIDE SEQUENCE</scope>
</reference>
<reference evidence="2" key="1">
    <citation type="submission" date="2014-11" db="EMBL/GenBank/DDBJ databases">
        <authorList>
            <person name="Amaro Gonzalez C."/>
        </authorList>
    </citation>
    <scope>NUCLEOTIDE SEQUENCE</scope>
</reference>
<accession>A0A0E9WQV7</accession>
<name>A0A0E9WQV7_ANGAN</name>
<proteinExistence type="predicted"/>
<sequence length="84" mass="10205">MYVNKLYIQQYMHKYSWLQLIYFLIHLVCFHMYLRKNSLHFRINILSHATFSLGVIYVMLDIFAKETKKMTSAVTILLYLCVFM</sequence>
<protein>
    <submittedName>
        <fullName evidence="2">Uncharacterized protein</fullName>
    </submittedName>
</protein>
<keyword evidence="1" id="KW-0812">Transmembrane</keyword>
<organism evidence="2">
    <name type="scientific">Anguilla anguilla</name>
    <name type="common">European freshwater eel</name>
    <name type="synonym">Muraena anguilla</name>
    <dbReference type="NCBI Taxonomy" id="7936"/>
    <lineage>
        <taxon>Eukaryota</taxon>
        <taxon>Metazoa</taxon>
        <taxon>Chordata</taxon>
        <taxon>Craniata</taxon>
        <taxon>Vertebrata</taxon>
        <taxon>Euteleostomi</taxon>
        <taxon>Actinopterygii</taxon>
        <taxon>Neopterygii</taxon>
        <taxon>Teleostei</taxon>
        <taxon>Anguilliformes</taxon>
        <taxon>Anguillidae</taxon>
        <taxon>Anguilla</taxon>
    </lineage>
</organism>
<evidence type="ECO:0000256" key="1">
    <source>
        <dbReference type="SAM" id="Phobius"/>
    </source>
</evidence>
<dbReference type="EMBL" id="GBXM01016622">
    <property type="protein sequence ID" value="JAH91955.1"/>
    <property type="molecule type" value="Transcribed_RNA"/>
</dbReference>
<dbReference type="AlphaFoldDB" id="A0A0E9WQV7"/>
<keyword evidence="1" id="KW-1133">Transmembrane helix</keyword>
<evidence type="ECO:0000313" key="2">
    <source>
        <dbReference type="EMBL" id="JAH91955.1"/>
    </source>
</evidence>
<feature type="transmembrane region" description="Helical" evidence="1">
    <location>
        <begin position="15"/>
        <end position="33"/>
    </location>
</feature>